<dbReference type="SMART" id="SM00478">
    <property type="entry name" value="ENDO3c"/>
    <property type="match status" value="1"/>
</dbReference>
<dbReference type="PANTHER" id="PTHR43003:SF12">
    <property type="entry name" value="DNA-3-METHYLADENINE GLYCOSYLASE"/>
    <property type="match status" value="1"/>
</dbReference>
<gene>
    <name evidence="6" type="ORF">ABIA69_001222</name>
</gene>
<feature type="domain" description="HhH-GPD" evidence="5">
    <location>
        <begin position="1"/>
        <end position="149"/>
    </location>
</feature>
<dbReference type="InterPro" id="IPR011257">
    <property type="entry name" value="DNA_glycosylase"/>
</dbReference>
<dbReference type="Pfam" id="PF00730">
    <property type="entry name" value="HhH-GPD"/>
    <property type="match status" value="1"/>
</dbReference>
<name>A0ABV2PGX8_9BACI</name>
<dbReference type="InterPro" id="IPR003265">
    <property type="entry name" value="HhH-GPD_domain"/>
</dbReference>
<dbReference type="Gene3D" id="1.10.340.30">
    <property type="entry name" value="Hypothetical protein, domain 2"/>
    <property type="match status" value="1"/>
</dbReference>
<evidence type="ECO:0000256" key="4">
    <source>
        <dbReference type="ARBA" id="ARBA00023204"/>
    </source>
</evidence>
<evidence type="ECO:0000259" key="5">
    <source>
        <dbReference type="SMART" id="SM00478"/>
    </source>
</evidence>
<dbReference type="Gene3D" id="1.10.1670.10">
    <property type="entry name" value="Helix-hairpin-Helix base-excision DNA repair enzymes (C-terminal)"/>
    <property type="match status" value="1"/>
</dbReference>
<evidence type="ECO:0000256" key="1">
    <source>
        <dbReference type="ARBA" id="ARBA00000086"/>
    </source>
</evidence>
<dbReference type="InterPro" id="IPR023170">
    <property type="entry name" value="HhH_base_excis_C"/>
</dbReference>
<evidence type="ECO:0000256" key="2">
    <source>
        <dbReference type="ARBA" id="ARBA00012000"/>
    </source>
</evidence>
<evidence type="ECO:0000313" key="7">
    <source>
        <dbReference type="Proteomes" id="UP001549363"/>
    </source>
</evidence>
<organism evidence="6 7">
    <name type="scientific">Lysinibacillus parviboronicapiens</name>
    <dbReference type="NCBI Taxonomy" id="436516"/>
    <lineage>
        <taxon>Bacteria</taxon>
        <taxon>Bacillati</taxon>
        <taxon>Bacillota</taxon>
        <taxon>Bacilli</taxon>
        <taxon>Bacillales</taxon>
        <taxon>Bacillaceae</taxon>
        <taxon>Lysinibacillus</taxon>
    </lineage>
</organism>
<dbReference type="Proteomes" id="UP001549363">
    <property type="component" value="Unassembled WGS sequence"/>
</dbReference>
<dbReference type="EC" id="3.2.2.21" evidence="2"/>
<keyword evidence="7" id="KW-1185">Reference proteome</keyword>
<keyword evidence="3" id="KW-0227">DNA damage</keyword>
<proteinExistence type="predicted"/>
<dbReference type="SUPFAM" id="SSF48150">
    <property type="entry name" value="DNA-glycosylase"/>
    <property type="match status" value="1"/>
</dbReference>
<evidence type="ECO:0000313" key="6">
    <source>
        <dbReference type="EMBL" id="MET4560079.1"/>
    </source>
</evidence>
<dbReference type="CDD" id="cd00056">
    <property type="entry name" value="ENDO3c"/>
    <property type="match status" value="1"/>
</dbReference>
<protein>
    <recommendedName>
        <fullName evidence="2">DNA-3-methyladenine glycosylase II</fullName>
        <ecNumber evidence="2">3.2.2.21</ecNumber>
    </recommendedName>
</protein>
<keyword evidence="4" id="KW-0234">DNA repair</keyword>
<reference evidence="6 7" key="1">
    <citation type="submission" date="2024-06" db="EMBL/GenBank/DDBJ databases">
        <title>Sorghum-associated microbial communities from plants grown in Nebraska, USA.</title>
        <authorList>
            <person name="Schachtman D."/>
        </authorList>
    </citation>
    <scope>NUCLEOTIDE SEQUENCE [LARGE SCALE GENOMIC DNA]</scope>
    <source>
        <strain evidence="6 7">736</strain>
    </source>
</reference>
<dbReference type="EMBL" id="JBEPSB010000003">
    <property type="protein sequence ID" value="MET4560079.1"/>
    <property type="molecule type" value="Genomic_DNA"/>
</dbReference>
<evidence type="ECO:0000256" key="3">
    <source>
        <dbReference type="ARBA" id="ARBA00022763"/>
    </source>
</evidence>
<sequence>MEHFGESLTFEGETYWLFPSCEKIASISVATLRDLQFTVRKCEYIIDIAKLMAGGALTTEKLLQKENDQDIKKALMSIRGVGAWTADYVMMKSLRCPTALPMADVGLHNALKIQLGLEHKPTIAEITQIATQWKGWQAYATFYLWRSLYD</sequence>
<comment type="caution">
    <text evidence="6">The sequence shown here is derived from an EMBL/GenBank/DDBJ whole genome shotgun (WGS) entry which is preliminary data.</text>
</comment>
<accession>A0ABV2PGX8</accession>
<dbReference type="InterPro" id="IPR051912">
    <property type="entry name" value="Alkylbase_DNA_Glycosylase/TA"/>
</dbReference>
<dbReference type="PANTHER" id="PTHR43003">
    <property type="entry name" value="DNA-3-METHYLADENINE GLYCOSYLASE"/>
    <property type="match status" value="1"/>
</dbReference>
<comment type="catalytic activity">
    <reaction evidence="1">
        <text>Hydrolysis of alkylated DNA, releasing 3-methyladenine, 3-methylguanine, 7-methylguanine and 7-methyladenine.</text>
        <dbReference type="EC" id="3.2.2.21"/>
    </reaction>
</comment>